<evidence type="ECO:0000313" key="2">
    <source>
        <dbReference type="EMBL" id="QCD41891.1"/>
    </source>
</evidence>
<evidence type="ECO:0000256" key="1">
    <source>
        <dbReference type="SAM" id="SignalP"/>
    </source>
</evidence>
<dbReference type="AlphaFoldDB" id="A0A4P7W1U8"/>
<protein>
    <recommendedName>
        <fullName evidence="4">DUF2502 domain-containing protein</fullName>
    </recommendedName>
</protein>
<gene>
    <name evidence="2" type="ORF">E7747_06085</name>
</gene>
<dbReference type="EMBL" id="CP039396">
    <property type="protein sequence ID" value="QCD41891.1"/>
    <property type="molecule type" value="Genomic_DNA"/>
</dbReference>
<evidence type="ECO:0008006" key="4">
    <source>
        <dbReference type="Google" id="ProtNLM"/>
    </source>
</evidence>
<sequence>MKRIAALALSAAIAGSTLMVGQTNVSFWMDLGGTGVSVNHHSGRHVPPPPPPRRVVHYVDYGWDGPRGYYDYGDHHHSKKLKKRYKKYRKAQKKFYKELYKHHRHHGRHHWDDDDD</sequence>
<name>A0A4P7W1U8_9BACT</name>
<evidence type="ECO:0000313" key="3">
    <source>
        <dbReference type="Proteomes" id="UP000297149"/>
    </source>
</evidence>
<dbReference type="Proteomes" id="UP000297149">
    <property type="component" value="Chromosome"/>
</dbReference>
<reference evidence="3" key="1">
    <citation type="submission" date="2019-02" db="EMBL/GenBank/DDBJ databases">
        <title>Isolation and identification of novel species under the genus Muribaculum.</title>
        <authorList>
            <person name="Miyake S."/>
            <person name="Ding Y."/>
            <person name="Low A."/>
            <person name="Soh M."/>
            <person name="Seedorf H."/>
        </authorList>
    </citation>
    <scope>NUCLEOTIDE SEQUENCE [LARGE SCALE GENOMIC DNA]</scope>
    <source>
        <strain evidence="3">H5</strain>
    </source>
</reference>
<organism evidence="2 3">
    <name type="scientific">Duncaniella dubosii</name>
    <dbReference type="NCBI Taxonomy" id="2518971"/>
    <lineage>
        <taxon>Bacteria</taxon>
        <taxon>Pseudomonadati</taxon>
        <taxon>Bacteroidota</taxon>
        <taxon>Bacteroidia</taxon>
        <taxon>Bacteroidales</taxon>
        <taxon>Muribaculaceae</taxon>
        <taxon>Duncaniella</taxon>
    </lineage>
</organism>
<keyword evidence="1" id="KW-0732">Signal</keyword>
<proteinExistence type="predicted"/>
<dbReference type="KEGG" id="ddb:E7747_06085"/>
<accession>A0A4P7W1U8</accession>
<feature type="signal peptide" evidence="1">
    <location>
        <begin position="1"/>
        <end position="21"/>
    </location>
</feature>
<dbReference type="RefSeq" id="WP_136414759.1">
    <property type="nucleotide sequence ID" value="NZ_CAXHQF010000010.1"/>
</dbReference>
<keyword evidence="3" id="KW-1185">Reference proteome</keyword>
<feature type="chain" id="PRO_5020683374" description="DUF2502 domain-containing protein" evidence="1">
    <location>
        <begin position="22"/>
        <end position="116"/>
    </location>
</feature>